<keyword evidence="2" id="KW-0813">Transport</keyword>
<evidence type="ECO:0000256" key="1">
    <source>
        <dbReference type="ARBA" id="ARBA00004651"/>
    </source>
</evidence>
<keyword evidence="8 10" id="KW-0472">Membrane</keyword>
<evidence type="ECO:0000256" key="3">
    <source>
        <dbReference type="ARBA" id="ARBA00022449"/>
    </source>
</evidence>
<dbReference type="PIRSF" id="PIRSF006603">
    <property type="entry name" value="DinF"/>
    <property type="match status" value="1"/>
</dbReference>
<keyword evidence="3" id="KW-0050">Antiport</keyword>
<evidence type="ECO:0000256" key="2">
    <source>
        <dbReference type="ARBA" id="ARBA00022448"/>
    </source>
</evidence>
<dbReference type="RefSeq" id="WP_380080315.1">
    <property type="nucleotide sequence ID" value="NZ_JBHSGO010000216.1"/>
</dbReference>
<keyword evidence="12" id="KW-1185">Reference proteome</keyword>
<feature type="transmembrane region" description="Helical" evidence="10">
    <location>
        <begin position="413"/>
        <end position="433"/>
    </location>
</feature>
<accession>A0ABV9KAC9</accession>
<proteinExistence type="predicted"/>
<feature type="transmembrane region" description="Helical" evidence="10">
    <location>
        <begin position="127"/>
        <end position="144"/>
    </location>
</feature>
<evidence type="ECO:0000256" key="7">
    <source>
        <dbReference type="ARBA" id="ARBA00023065"/>
    </source>
</evidence>
<dbReference type="CDD" id="cd13133">
    <property type="entry name" value="MATE_like_7"/>
    <property type="match status" value="1"/>
</dbReference>
<dbReference type="NCBIfam" id="TIGR00797">
    <property type="entry name" value="matE"/>
    <property type="match status" value="1"/>
</dbReference>
<dbReference type="PANTHER" id="PTHR43298:SF2">
    <property type="entry name" value="FMN_FAD EXPORTER YEEO-RELATED"/>
    <property type="match status" value="1"/>
</dbReference>
<dbReference type="Proteomes" id="UP001596020">
    <property type="component" value="Unassembled WGS sequence"/>
</dbReference>
<dbReference type="PANTHER" id="PTHR43298">
    <property type="entry name" value="MULTIDRUG RESISTANCE PROTEIN NORM-RELATED"/>
    <property type="match status" value="1"/>
</dbReference>
<gene>
    <name evidence="11" type="ORF">ACFO3G_09615</name>
</gene>
<feature type="transmembrane region" description="Helical" evidence="10">
    <location>
        <begin position="354"/>
        <end position="373"/>
    </location>
</feature>
<keyword evidence="5 10" id="KW-0812">Transmembrane</keyword>
<evidence type="ECO:0000256" key="8">
    <source>
        <dbReference type="ARBA" id="ARBA00023136"/>
    </source>
</evidence>
<evidence type="ECO:0000256" key="5">
    <source>
        <dbReference type="ARBA" id="ARBA00022692"/>
    </source>
</evidence>
<keyword evidence="7" id="KW-0406">Ion transport</keyword>
<dbReference type="InterPro" id="IPR048279">
    <property type="entry name" value="MdtK-like"/>
</dbReference>
<dbReference type="InterPro" id="IPR050222">
    <property type="entry name" value="MATE_MdtK"/>
</dbReference>
<keyword evidence="6 10" id="KW-1133">Transmembrane helix</keyword>
<feature type="transmembrane region" description="Helical" evidence="10">
    <location>
        <begin position="319"/>
        <end position="342"/>
    </location>
</feature>
<evidence type="ECO:0000256" key="10">
    <source>
        <dbReference type="SAM" id="Phobius"/>
    </source>
</evidence>
<comment type="caution">
    <text evidence="11">The sequence shown here is derived from an EMBL/GenBank/DDBJ whole genome shotgun (WGS) entry which is preliminary data.</text>
</comment>
<comment type="subcellular location">
    <subcellularLocation>
        <location evidence="1">Cell membrane</location>
        <topology evidence="1">Multi-pass membrane protein</topology>
    </subcellularLocation>
</comment>
<evidence type="ECO:0000256" key="4">
    <source>
        <dbReference type="ARBA" id="ARBA00022475"/>
    </source>
</evidence>
<evidence type="ECO:0000256" key="6">
    <source>
        <dbReference type="ARBA" id="ARBA00022989"/>
    </source>
</evidence>
<keyword evidence="4" id="KW-1003">Cell membrane</keyword>
<dbReference type="InterPro" id="IPR002528">
    <property type="entry name" value="MATE_fam"/>
</dbReference>
<name>A0ABV9KAC9_9PORP</name>
<organism evidence="11 12">
    <name type="scientific">Falsiporphyromonas endometrii</name>
    <dbReference type="NCBI Taxonomy" id="1387297"/>
    <lineage>
        <taxon>Bacteria</taxon>
        <taxon>Pseudomonadati</taxon>
        <taxon>Bacteroidota</taxon>
        <taxon>Bacteroidia</taxon>
        <taxon>Bacteroidales</taxon>
        <taxon>Porphyromonadaceae</taxon>
        <taxon>Falsiporphyromonas</taxon>
    </lineage>
</organism>
<evidence type="ECO:0000313" key="11">
    <source>
        <dbReference type="EMBL" id="MFC4666849.1"/>
    </source>
</evidence>
<feature type="transmembrane region" description="Helical" evidence="10">
    <location>
        <begin position="156"/>
        <end position="177"/>
    </location>
</feature>
<evidence type="ECO:0000313" key="12">
    <source>
        <dbReference type="Proteomes" id="UP001596020"/>
    </source>
</evidence>
<feature type="transmembrane region" description="Helical" evidence="10">
    <location>
        <begin position="385"/>
        <end position="407"/>
    </location>
</feature>
<reference evidence="12" key="1">
    <citation type="journal article" date="2019" name="Int. J. Syst. Evol. Microbiol.">
        <title>The Global Catalogue of Microorganisms (GCM) 10K type strain sequencing project: providing services to taxonomists for standard genome sequencing and annotation.</title>
        <authorList>
            <consortium name="The Broad Institute Genomics Platform"/>
            <consortium name="The Broad Institute Genome Sequencing Center for Infectious Disease"/>
            <person name="Wu L."/>
            <person name="Ma J."/>
        </authorList>
    </citation>
    <scope>NUCLEOTIDE SEQUENCE [LARGE SCALE GENOMIC DNA]</scope>
    <source>
        <strain evidence="12">CGMCC 4.7357</strain>
    </source>
</reference>
<feature type="transmembrane region" description="Helical" evidence="10">
    <location>
        <begin position="89"/>
        <end position="107"/>
    </location>
</feature>
<feature type="transmembrane region" description="Helical" evidence="10">
    <location>
        <begin position="239"/>
        <end position="261"/>
    </location>
</feature>
<sequence>MNKYSKNVFRIASPVFISLLAQNIIGLTDTAFMGRLGEIALGGSAMASMVYFCVFTLGFGLGAGTQIIIARRFGSKHYSNIGKVLSQSFIMLSMAAVFVIVVGYFFGEKFFYAVFSSDRIAAVATEYWDYRLLGFLFSFLCAAFRSFFVGIARTKVLTYNAFVMAFVNIILDYGLIFGQLGLPQLGVKGAAIASVIAEMCSLVFYLVYVRLEVDRSHFGLSVRGLFSIQWKLILKIFRLSVYIMLQALISMSSWALFFFMIEHLGERPLAIATIIRSVYIFLFIPINSFSTSVNSLVSQLIGAGKSDEVKRFVRSISRLSFLVMAGVCIIISVFPGFVIGVFTDEPVLIQEARPALYVICVSLCICAYGNMAFSAVSAAGATKKALLIEMAATIFYVIYSGIMTYGLRASVDICYTVEVLYYIFIGIFSYKYLWSGKWKSKKL</sequence>
<protein>
    <recommendedName>
        <fullName evidence="9">Multidrug-efflux transporter</fullName>
    </recommendedName>
</protein>
<feature type="transmembrane region" description="Helical" evidence="10">
    <location>
        <begin position="7"/>
        <end position="25"/>
    </location>
</feature>
<evidence type="ECO:0000256" key="9">
    <source>
        <dbReference type="ARBA" id="ARBA00031636"/>
    </source>
</evidence>
<feature type="transmembrane region" description="Helical" evidence="10">
    <location>
        <begin position="189"/>
        <end position="208"/>
    </location>
</feature>
<dbReference type="Pfam" id="PF01554">
    <property type="entry name" value="MatE"/>
    <property type="match status" value="2"/>
</dbReference>
<dbReference type="EMBL" id="JBHSGO010000216">
    <property type="protein sequence ID" value="MFC4666849.1"/>
    <property type="molecule type" value="Genomic_DNA"/>
</dbReference>
<feature type="transmembrane region" description="Helical" evidence="10">
    <location>
        <begin position="45"/>
        <end position="69"/>
    </location>
</feature>